<keyword evidence="3" id="KW-1185">Reference proteome</keyword>
<dbReference type="RefSeq" id="XP_007419135.1">
    <property type="nucleotide sequence ID" value="XM_007419073.1"/>
</dbReference>
<protein>
    <submittedName>
        <fullName evidence="2">Uncharacterized protein</fullName>
    </submittedName>
</protein>
<evidence type="ECO:0000313" key="2">
    <source>
        <dbReference type="EMBL" id="EGF97588.1"/>
    </source>
</evidence>
<evidence type="ECO:0000256" key="1">
    <source>
        <dbReference type="SAM" id="MobiDB-lite"/>
    </source>
</evidence>
<reference evidence="3" key="1">
    <citation type="journal article" date="2011" name="Proc. Natl. Acad. Sci. U.S.A.">
        <title>Obligate biotrophy features unraveled by the genomic analysis of rust fungi.</title>
        <authorList>
            <person name="Duplessis S."/>
            <person name="Cuomo C.A."/>
            <person name="Lin Y.-C."/>
            <person name="Aerts A."/>
            <person name="Tisserant E."/>
            <person name="Veneault-Fourrey C."/>
            <person name="Joly D.L."/>
            <person name="Hacquard S."/>
            <person name="Amselem J."/>
            <person name="Cantarel B.L."/>
            <person name="Chiu R."/>
            <person name="Coutinho P.M."/>
            <person name="Feau N."/>
            <person name="Field M."/>
            <person name="Frey P."/>
            <person name="Gelhaye E."/>
            <person name="Goldberg J."/>
            <person name="Grabherr M.G."/>
            <person name="Kodira C.D."/>
            <person name="Kohler A."/>
            <person name="Kuees U."/>
            <person name="Lindquist E.A."/>
            <person name="Lucas S.M."/>
            <person name="Mago R."/>
            <person name="Mauceli E."/>
            <person name="Morin E."/>
            <person name="Murat C."/>
            <person name="Pangilinan J.L."/>
            <person name="Park R."/>
            <person name="Pearson M."/>
            <person name="Quesneville H."/>
            <person name="Rouhier N."/>
            <person name="Sakthikumar S."/>
            <person name="Salamov A.A."/>
            <person name="Schmutz J."/>
            <person name="Selles B."/>
            <person name="Shapiro H."/>
            <person name="Tanguay P."/>
            <person name="Tuskan G.A."/>
            <person name="Henrissat B."/>
            <person name="Van de Peer Y."/>
            <person name="Rouze P."/>
            <person name="Ellis J.G."/>
            <person name="Dodds P.N."/>
            <person name="Schein J.E."/>
            <person name="Zhong S."/>
            <person name="Hamelin R.C."/>
            <person name="Grigoriev I.V."/>
            <person name="Szabo L.J."/>
            <person name="Martin F."/>
        </authorList>
    </citation>
    <scope>NUCLEOTIDE SEQUENCE [LARGE SCALE GENOMIC DNA]</scope>
    <source>
        <strain evidence="3">98AG31 / pathotype 3-4-7</strain>
    </source>
</reference>
<dbReference type="EMBL" id="GL883214">
    <property type="protein sequence ID" value="EGF97588.1"/>
    <property type="molecule type" value="Genomic_DNA"/>
</dbReference>
<accession>F4SCN3</accession>
<sequence length="253" mass="27934">MYVGIEKLLRLWVTDGLFSLNPRCCKDCKSEFKANQKPQSPLTSNEEIEILKVNPAKDVPTYYQRSRLDLSSSPMNLYFNMTGLIAGAQPRTSWIIYSRKPTSEEQKTIDNGIAVISKKNPSGEIPFVSADDVEGVEDQIAELSETNVVEEPAHVELNERKKASLFVQLLTSLGTHSNLSQGTGENGEDNLDQSQEPNDDNQHVGTGHINPHPVDPLATKPTVVRFSIKRSAPQPSSPPSKKPKATKKAKKAK</sequence>
<feature type="compositionally biased region" description="Basic residues" evidence="1">
    <location>
        <begin position="241"/>
        <end position="253"/>
    </location>
</feature>
<dbReference type="GeneID" id="18925259"/>
<dbReference type="Proteomes" id="UP000001072">
    <property type="component" value="Unassembled WGS sequence"/>
</dbReference>
<dbReference type="HOGENOM" id="CLU_1098701_0_0_1"/>
<dbReference type="VEuPathDB" id="FungiDB:MELLADRAFT_114217"/>
<evidence type="ECO:0000313" key="3">
    <source>
        <dbReference type="Proteomes" id="UP000001072"/>
    </source>
</evidence>
<gene>
    <name evidence="2" type="ORF">MELLADRAFT_114217</name>
</gene>
<proteinExistence type="predicted"/>
<dbReference type="KEGG" id="mlr:MELLADRAFT_114217"/>
<dbReference type="InParanoid" id="F4SCN3"/>
<name>F4SCN3_MELLP</name>
<organism evidence="3">
    <name type="scientific">Melampsora larici-populina (strain 98AG31 / pathotype 3-4-7)</name>
    <name type="common">Poplar leaf rust fungus</name>
    <dbReference type="NCBI Taxonomy" id="747676"/>
    <lineage>
        <taxon>Eukaryota</taxon>
        <taxon>Fungi</taxon>
        <taxon>Dikarya</taxon>
        <taxon>Basidiomycota</taxon>
        <taxon>Pucciniomycotina</taxon>
        <taxon>Pucciniomycetes</taxon>
        <taxon>Pucciniales</taxon>
        <taxon>Melampsoraceae</taxon>
        <taxon>Melampsora</taxon>
    </lineage>
</organism>
<feature type="region of interest" description="Disordered" evidence="1">
    <location>
        <begin position="176"/>
        <end position="253"/>
    </location>
</feature>
<dbReference type="AlphaFoldDB" id="F4SCN3"/>